<dbReference type="Gene3D" id="3.30.70.1070">
    <property type="entry name" value="Sporulation related repeat"/>
    <property type="match status" value="1"/>
</dbReference>
<keyword evidence="1" id="KW-0472">Membrane</keyword>
<evidence type="ECO:0000313" key="3">
    <source>
        <dbReference type="EMBL" id="SVA07150.1"/>
    </source>
</evidence>
<dbReference type="AlphaFoldDB" id="A0A381ST25"/>
<name>A0A381ST25_9ZZZZ</name>
<dbReference type="InterPro" id="IPR007730">
    <property type="entry name" value="SPOR-like_dom"/>
</dbReference>
<dbReference type="EMBL" id="UINC01003531">
    <property type="protein sequence ID" value="SVA07150.1"/>
    <property type="molecule type" value="Genomic_DNA"/>
</dbReference>
<dbReference type="InterPro" id="IPR036680">
    <property type="entry name" value="SPOR-like_sf"/>
</dbReference>
<organism evidence="3">
    <name type="scientific">marine metagenome</name>
    <dbReference type="NCBI Taxonomy" id="408172"/>
    <lineage>
        <taxon>unclassified sequences</taxon>
        <taxon>metagenomes</taxon>
        <taxon>ecological metagenomes</taxon>
    </lineage>
</organism>
<keyword evidence="1" id="KW-1133">Transmembrane helix</keyword>
<dbReference type="Pfam" id="PF05036">
    <property type="entry name" value="SPOR"/>
    <property type="match status" value="2"/>
</dbReference>
<accession>A0A381ST25</accession>
<sequence>MNKKRTFRLLLMWFTAFAMAGVLWLLIYLQMADNQENAVATLLIEPPEELNDNITTDQFSEDNETSKDNDDEVAEKISNGAEWSHLVETGSPFWDVIPISNPGVSSENWHTIMVQNHYKFDSTITPLSPREWHLLRNKKSIRVQFPYEMTAVKDILARKKRGKFSIQLISIEHDQFSHAVSLLKRLVHDGYYAYLQRTETKFEEKYWYRVRVGFFKNLEDARMTGREIIEKYQEEGLFPSKSWPVQPGPQELSRPVIDLRQPLNKSWVIQLPLYKNQSDALKDLADISTETDFSYISQKLDSASSEELLFRIRIGFFETKRDAQIKIYVLKKKLPQFKSFKTRHL</sequence>
<feature type="domain" description="SPOR" evidence="2">
    <location>
        <begin position="261"/>
        <end position="344"/>
    </location>
</feature>
<dbReference type="GO" id="GO:0042834">
    <property type="term" value="F:peptidoglycan binding"/>
    <property type="evidence" value="ECO:0007669"/>
    <property type="project" value="InterPro"/>
</dbReference>
<proteinExistence type="predicted"/>
<reference evidence="3" key="1">
    <citation type="submission" date="2018-05" db="EMBL/GenBank/DDBJ databases">
        <authorList>
            <person name="Lanie J.A."/>
            <person name="Ng W.-L."/>
            <person name="Kazmierczak K.M."/>
            <person name="Andrzejewski T.M."/>
            <person name="Davidsen T.M."/>
            <person name="Wayne K.J."/>
            <person name="Tettelin H."/>
            <person name="Glass J.I."/>
            <person name="Rusch D."/>
            <person name="Podicherti R."/>
            <person name="Tsui H.-C.T."/>
            <person name="Winkler M.E."/>
        </authorList>
    </citation>
    <scope>NUCLEOTIDE SEQUENCE</scope>
</reference>
<gene>
    <name evidence="3" type="ORF">METZ01_LOCUS60004</name>
</gene>
<keyword evidence="1" id="KW-0812">Transmembrane</keyword>
<evidence type="ECO:0000259" key="2">
    <source>
        <dbReference type="PROSITE" id="PS51724"/>
    </source>
</evidence>
<evidence type="ECO:0000256" key="1">
    <source>
        <dbReference type="SAM" id="Phobius"/>
    </source>
</evidence>
<dbReference type="PROSITE" id="PS51724">
    <property type="entry name" value="SPOR"/>
    <property type="match status" value="1"/>
</dbReference>
<feature type="transmembrane region" description="Helical" evidence="1">
    <location>
        <begin position="7"/>
        <end position="29"/>
    </location>
</feature>
<protein>
    <recommendedName>
        <fullName evidence="2">SPOR domain-containing protein</fullName>
    </recommendedName>
</protein>